<gene>
    <name evidence="2" type="ORF">GCM10025791_32200</name>
</gene>
<dbReference type="EMBL" id="BAABLX010000028">
    <property type="protein sequence ID" value="GAA4949528.1"/>
    <property type="molecule type" value="Genomic_DNA"/>
</dbReference>
<sequence length="359" mass="39811">MKNFHAWLVYLVCVVSCFSLPASAEDYPPANETLVTNIELSGSIATPNAELSALGWCGDYLWLIPQYLNFNRPNDPTSGQFYRLTRSEVTEYLTTLNKGTPAKPLAPLPVTVKENQKLEALSGYQGIEAFACEGNKAFLAIEINRWGRREATVLATALYEAGVWRIDEVSQRHLSQTKIANKGNEALVITEQGLLSLHEVNSADLQITGKPQALLVEKSLRSIGKVPMVDVPYRITDATAASDDGKFWVINYLWAGDVSIQRDHDAFWQEYGQGASHAKSKHVERLIELQWTGTEVTTTGRAPINLLLTERNGRNWEGIVRFEDVGFLMVTDKHPGTMLGYVPYEGWAEDLAPGSATGH</sequence>
<accession>A0AAV3U5V3</accession>
<feature type="chain" id="PRO_5043898613" evidence="1">
    <location>
        <begin position="25"/>
        <end position="359"/>
    </location>
</feature>
<name>A0AAV3U5V3_9ALTE</name>
<organism evidence="2 3">
    <name type="scientific">Halioxenophilus aromaticivorans</name>
    <dbReference type="NCBI Taxonomy" id="1306992"/>
    <lineage>
        <taxon>Bacteria</taxon>
        <taxon>Pseudomonadati</taxon>
        <taxon>Pseudomonadota</taxon>
        <taxon>Gammaproteobacteria</taxon>
        <taxon>Alteromonadales</taxon>
        <taxon>Alteromonadaceae</taxon>
        <taxon>Halioxenophilus</taxon>
    </lineage>
</organism>
<comment type="caution">
    <text evidence="2">The sequence shown here is derived from an EMBL/GenBank/DDBJ whole genome shotgun (WGS) entry which is preliminary data.</text>
</comment>
<dbReference type="Proteomes" id="UP001409585">
    <property type="component" value="Unassembled WGS sequence"/>
</dbReference>
<evidence type="ECO:0000313" key="2">
    <source>
        <dbReference type="EMBL" id="GAA4949528.1"/>
    </source>
</evidence>
<protein>
    <submittedName>
        <fullName evidence="2">Uncharacterized protein</fullName>
    </submittedName>
</protein>
<evidence type="ECO:0000313" key="3">
    <source>
        <dbReference type="Proteomes" id="UP001409585"/>
    </source>
</evidence>
<reference evidence="3" key="1">
    <citation type="journal article" date="2019" name="Int. J. Syst. Evol. Microbiol.">
        <title>The Global Catalogue of Microorganisms (GCM) 10K type strain sequencing project: providing services to taxonomists for standard genome sequencing and annotation.</title>
        <authorList>
            <consortium name="The Broad Institute Genomics Platform"/>
            <consortium name="The Broad Institute Genome Sequencing Center for Infectious Disease"/>
            <person name="Wu L."/>
            <person name="Ma J."/>
        </authorList>
    </citation>
    <scope>NUCLEOTIDE SEQUENCE [LARGE SCALE GENOMIC DNA]</scope>
    <source>
        <strain evidence="3">JCM 19134</strain>
    </source>
</reference>
<proteinExistence type="predicted"/>
<feature type="signal peptide" evidence="1">
    <location>
        <begin position="1"/>
        <end position="24"/>
    </location>
</feature>
<evidence type="ECO:0000256" key="1">
    <source>
        <dbReference type="SAM" id="SignalP"/>
    </source>
</evidence>
<keyword evidence="1" id="KW-0732">Signal</keyword>
<dbReference type="RefSeq" id="WP_345424591.1">
    <property type="nucleotide sequence ID" value="NZ_AP031496.1"/>
</dbReference>
<dbReference type="AlphaFoldDB" id="A0AAV3U5V3"/>
<keyword evidence="3" id="KW-1185">Reference proteome</keyword>